<reference evidence="4" key="1">
    <citation type="submission" date="2025-08" db="UniProtKB">
        <authorList>
            <consortium name="RefSeq"/>
        </authorList>
    </citation>
    <scope>IDENTIFICATION</scope>
    <source>
        <tissue evidence="4">Whole organism</tissue>
    </source>
</reference>
<dbReference type="AlphaFoldDB" id="A0A9C6XT93"/>
<organism evidence="3 4">
    <name type="scientific">Frankliniella occidentalis</name>
    <name type="common">Western flower thrips</name>
    <name type="synonym">Euthrips occidentalis</name>
    <dbReference type="NCBI Taxonomy" id="133901"/>
    <lineage>
        <taxon>Eukaryota</taxon>
        <taxon>Metazoa</taxon>
        <taxon>Ecdysozoa</taxon>
        <taxon>Arthropoda</taxon>
        <taxon>Hexapoda</taxon>
        <taxon>Insecta</taxon>
        <taxon>Pterygota</taxon>
        <taxon>Neoptera</taxon>
        <taxon>Paraneoptera</taxon>
        <taxon>Thysanoptera</taxon>
        <taxon>Terebrantia</taxon>
        <taxon>Thripoidea</taxon>
        <taxon>Thripidae</taxon>
        <taxon>Frankliniella</taxon>
    </lineage>
</organism>
<dbReference type="PANTHER" id="PTHR47160:SF10">
    <property type="entry name" value="MULE TRANSPOSASE DOMAIN-CONTAINING PROTEIN"/>
    <property type="match status" value="1"/>
</dbReference>
<gene>
    <name evidence="4" type="primary">LOC127751125</name>
</gene>
<evidence type="ECO:0000313" key="4">
    <source>
        <dbReference type="RefSeq" id="XP_052130167.1"/>
    </source>
</evidence>
<dbReference type="InterPro" id="IPR018289">
    <property type="entry name" value="MULE_transposase_dom"/>
</dbReference>
<evidence type="ECO:0000313" key="3">
    <source>
        <dbReference type="Proteomes" id="UP000504606"/>
    </source>
</evidence>
<accession>A0A9C6XT93</accession>
<feature type="region of interest" description="Disordered" evidence="1">
    <location>
        <begin position="498"/>
        <end position="638"/>
    </location>
</feature>
<dbReference type="Proteomes" id="UP000504606">
    <property type="component" value="Unplaced"/>
</dbReference>
<dbReference type="RefSeq" id="XP_052130167.1">
    <property type="nucleotide sequence ID" value="XM_052274207.1"/>
</dbReference>
<feature type="compositionally biased region" description="Low complexity" evidence="1">
    <location>
        <begin position="599"/>
        <end position="633"/>
    </location>
</feature>
<sequence>MERVEGLSGGRFVFLHLDFIYLLSHIGDVLTHVKCQVGGCQGSAAFSGDNVYPIREHNHGPDLEMLDLIRFKNELRRLARESSEDYRRLYDNASARFRLGARAYAFPAASQMMQRIRRAHVPPTPTDLLNLQETLRHPNWTNWAKDSEGNDFFRESFVAPDGTQCAVFVSHTFSDLVVRPGWRAHADGTFKSIPLNLNLEQLFSLHVIDEDNHGQKKQLYPVAYALMTRRTTDAYEAVLRCICNHVPGIQRPASLMADFEPALRSGFRRVWPEIEVHGCWFHFGQAVLHRAVDECHLKPLLQEAPEAARAQKMLMTLPLLPMELIVAGLEYVENHVARNGLTPQFAALLRYMRTYWINEVGVEILAIGHLHFRTNNAVEAFHKCLNTSVGVHPNFWKFVDALRAVDNSRARDRGQVQNFVQVRRRQRANYRMQDDHIRDSRALYLEGEQPDIGGFLRAACHSMDRYFYRMMLDNRERAGGPAAAPARAAGAAAAPAGAVGAAGPAPAAGPAAEPADAPGAARVPQGPAPGPARGELLPAGPRPRVARGGRRGVARVAAPAAPAAPAVAAAAPAPLAEDSSDDDDFVQPRQRNQARVAHPAGQPADLPAGQPAQPAGQPAQPAGQPAQPAGQPAHCVPVHLHARQVRAPVKVQLK</sequence>
<dbReference type="KEGG" id="foc:127751125"/>
<protein>
    <submittedName>
        <fullName evidence="4">Uncharacterized protein LOC127751125</fullName>
    </submittedName>
</protein>
<name>A0A9C6XT93_FRAOC</name>
<proteinExistence type="predicted"/>
<dbReference type="GeneID" id="127751125"/>
<evidence type="ECO:0000259" key="2">
    <source>
        <dbReference type="Pfam" id="PF10551"/>
    </source>
</evidence>
<feature type="compositionally biased region" description="Low complexity" evidence="1">
    <location>
        <begin position="554"/>
        <end position="574"/>
    </location>
</feature>
<dbReference type="OrthoDB" id="90756at2759"/>
<feature type="compositionally biased region" description="Basic residues" evidence="1">
    <location>
        <begin position="544"/>
        <end position="553"/>
    </location>
</feature>
<dbReference type="PANTHER" id="PTHR47160">
    <property type="entry name" value="PUTATIVE-RELATED"/>
    <property type="match status" value="1"/>
</dbReference>
<evidence type="ECO:0000256" key="1">
    <source>
        <dbReference type="SAM" id="MobiDB-lite"/>
    </source>
</evidence>
<feature type="domain" description="MULE transposase" evidence="2">
    <location>
        <begin position="186"/>
        <end position="283"/>
    </location>
</feature>
<keyword evidence="3" id="KW-1185">Reference proteome</keyword>
<dbReference type="Pfam" id="PF10551">
    <property type="entry name" value="MULE"/>
    <property type="match status" value="1"/>
</dbReference>
<feature type="compositionally biased region" description="Low complexity" evidence="1">
    <location>
        <begin position="498"/>
        <end position="521"/>
    </location>
</feature>